<feature type="transmembrane region" description="Helical" evidence="7">
    <location>
        <begin position="102"/>
        <end position="123"/>
    </location>
</feature>
<accession>A0ABW2I9B6</accession>
<feature type="transmembrane region" description="Helical" evidence="7">
    <location>
        <begin position="170"/>
        <end position="190"/>
    </location>
</feature>
<dbReference type="SUPFAM" id="SSF48317">
    <property type="entry name" value="Acid phosphatase/Vanadium-dependent haloperoxidase"/>
    <property type="match status" value="1"/>
</dbReference>
<feature type="transmembrane region" description="Helical" evidence="7">
    <location>
        <begin position="22"/>
        <end position="44"/>
    </location>
</feature>
<protein>
    <submittedName>
        <fullName evidence="9">Phosphatase PAP2 family protein</fullName>
    </submittedName>
</protein>
<dbReference type="InterPro" id="IPR036938">
    <property type="entry name" value="PAP2/HPO_sf"/>
</dbReference>
<evidence type="ECO:0000256" key="5">
    <source>
        <dbReference type="ARBA" id="ARBA00022989"/>
    </source>
</evidence>
<keyword evidence="6 7" id="KW-0472">Membrane</keyword>
<dbReference type="InterPro" id="IPR000326">
    <property type="entry name" value="PAP2/HPO"/>
</dbReference>
<keyword evidence="5 7" id="KW-1133">Transmembrane helix</keyword>
<feature type="transmembrane region" description="Helical" evidence="7">
    <location>
        <begin position="143"/>
        <end position="161"/>
    </location>
</feature>
<dbReference type="SMART" id="SM00014">
    <property type="entry name" value="acidPPc"/>
    <property type="match status" value="1"/>
</dbReference>
<feature type="domain" description="Phosphatidic acid phosphatase type 2/haloperoxidase" evidence="8">
    <location>
        <begin position="100"/>
        <end position="211"/>
    </location>
</feature>
<evidence type="ECO:0000256" key="3">
    <source>
        <dbReference type="ARBA" id="ARBA00022692"/>
    </source>
</evidence>
<dbReference type="CDD" id="cd03392">
    <property type="entry name" value="PAP2_like_2"/>
    <property type="match status" value="1"/>
</dbReference>
<proteinExistence type="predicted"/>
<keyword evidence="4" id="KW-0378">Hydrolase</keyword>
<reference evidence="10" key="1">
    <citation type="journal article" date="2019" name="Int. J. Syst. Evol. Microbiol.">
        <title>The Global Catalogue of Microorganisms (GCM) 10K type strain sequencing project: providing services to taxonomists for standard genome sequencing and annotation.</title>
        <authorList>
            <consortium name="The Broad Institute Genomics Platform"/>
            <consortium name="The Broad Institute Genome Sequencing Center for Infectious Disease"/>
            <person name="Wu L."/>
            <person name="Ma J."/>
        </authorList>
    </citation>
    <scope>NUCLEOTIDE SEQUENCE [LARGE SCALE GENOMIC DNA]</scope>
    <source>
        <strain evidence="10">KACC 12508</strain>
    </source>
</reference>
<keyword evidence="2" id="KW-1003">Cell membrane</keyword>
<evidence type="ECO:0000313" key="9">
    <source>
        <dbReference type="EMBL" id="MFC7287542.1"/>
    </source>
</evidence>
<gene>
    <name evidence="9" type="ORF">ACFQPC_05765</name>
</gene>
<dbReference type="PANTHER" id="PTHR14969:SF62">
    <property type="entry name" value="DECAPRENYLPHOSPHORYL-5-PHOSPHORIBOSE PHOSPHATASE RV3807C-RELATED"/>
    <property type="match status" value="1"/>
</dbReference>
<dbReference type="Proteomes" id="UP001596542">
    <property type="component" value="Unassembled WGS sequence"/>
</dbReference>
<evidence type="ECO:0000256" key="1">
    <source>
        <dbReference type="ARBA" id="ARBA00004651"/>
    </source>
</evidence>
<keyword evidence="3 7" id="KW-0812">Transmembrane</keyword>
<comment type="caution">
    <text evidence="9">The sequence shown here is derived from an EMBL/GenBank/DDBJ whole genome shotgun (WGS) entry which is preliminary data.</text>
</comment>
<dbReference type="EMBL" id="JBHTBU010000001">
    <property type="protein sequence ID" value="MFC7287542.1"/>
    <property type="molecule type" value="Genomic_DNA"/>
</dbReference>
<feature type="transmembrane region" description="Helical" evidence="7">
    <location>
        <begin position="74"/>
        <end position="95"/>
    </location>
</feature>
<keyword evidence="10" id="KW-1185">Reference proteome</keyword>
<evidence type="ECO:0000256" key="4">
    <source>
        <dbReference type="ARBA" id="ARBA00022801"/>
    </source>
</evidence>
<evidence type="ECO:0000259" key="8">
    <source>
        <dbReference type="SMART" id="SM00014"/>
    </source>
</evidence>
<evidence type="ECO:0000313" key="10">
    <source>
        <dbReference type="Proteomes" id="UP001596542"/>
    </source>
</evidence>
<evidence type="ECO:0000256" key="7">
    <source>
        <dbReference type="SAM" id="Phobius"/>
    </source>
</evidence>
<dbReference type="Pfam" id="PF01569">
    <property type="entry name" value="PAP2"/>
    <property type="match status" value="1"/>
</dbReference>
<evidence type="ECO:0000256" key="6">
    <source>
        <dbReference type="ARBA" id="ARBA00023136"/>
    </source>
</evidence>
<dbReference type="PANTHER" id="PTHR14969">
    <property type="entry name" value="SPHINGOSINE-1-PHOSPHATE PHOSPHOHYDROLASE"/>
    <property type="match status" value="1"/>
</dbReference>
<feature type="transmembrane region" description="Helical" evidence="7">
    <location>
        <begin position="196"/>
        <end position="214"/>
    </location>
</feature>
<dbReference type="RefSeq" id="WP_382270726.1">
    <property type="nucleotide sequence ID" value="NZ_JBHTBU010000001.1"/>
</dbReference>
<name>A0ABW2I9B6_9BURK</name>
<dbReference type="Gene3D" id="1.20.144.10">
    <property type="entry name" value="Phosphatidic acid phosphatase type 2/haloperoxidase"/>
    <property type="match status" value="2"/>
</dbReference>
<evidence type="ECO:0000256" key="2">
    <source>
        <dbReference type="ARBA" id="ARBA00022475"/>
    </source>
</evidence>
<organism evidence="9 10">
    <name type="scientific">Herminiimonas glaciei</name>
    <dbReference type="NCBI Taxonomy" id="523788"/>
    <lineage>
        <taxon>Bacteria</taxon>
        <taxon>Pseudomonadati</taxon>
        <taxon>Pseudomonadota</taxon>
        <taxon>Betaproteobacteria</taxon>
        <taxon>Burkholderiales</taxon>
        <taxon>Oxalobacteraceae</taxon>
        <taxon>Herminiimonas</taxon>
    </lineage>
</organism>
<comment type="subcellular location">
    <subcellularLocation>
        <location evidence="1">Cell membrane</location>
        <topology evidence="1">Multi-pass membrane protein</topology>
    </subcellularLocation>
</comment>
<sequence>MKQTNQAAPYTSVTAHGTAHTFSINSVLPLLGIFLPVLLFCALAIDIKNDVGYALDASILLALHAYATPLLDNIALKVSAAVTAISLLVLAFLVIKRKWYVLTFWLLTVGGSAILNITVKHIVQRHRPALWNLVAPESTFSFPSGHAMQAMTLALGLVFLLRNAHHLRNIAVVATIFVALVGVCRMYLGLHYPSDIAASSLLSLAWVTSVIMLFDQSRLFITTPGDNFPSGKYRHA</sequence>